<dbReference type="Gene3D" id="1.20.120.340">
    <property type="entry name" value="Flagellar protein FliS"/>
    <property type="match status" value="1"/>
</dbReference>
<dbReference type="SUPFAM" id="SSF101116">
    <property type="entry name" value="Flagellar export chaperone FliS"/>
    <property type="match status" value="1"/>
</dbReference>
<dbReference type="PANTHER" id="PTHR34773:SF1">
    <property type="entry name" value="FLAGELLAR SECRETION CHAPERONE FLIS"/>
    <property type="match status" value="1"/>
</dbReference>
<evidence type="ECO:0000256" key="1">
    <source>
        <dbReference type="ARBA" id="ARBA00004514"/>
    </source>
</evidence>
<evidence type="ECO:0000256" key="2">
    <source>
        <dbReference type="ARBA" id="ARBA00008787"/>
    </source>
</evidence>
<evidence type="ECO:0000256" key="5">
    <source>
        <dbReference type="ARBA" id="ARBA00023186"/>
    </source>
</evidence>
<gene>
    <name evidence="7" type="ORF">EDC18_107116</name>
</gene>
<dbReference type="GO" id="GO:0044780">
    <property type="term" value="P:bacterial-type flagellum assembly"/>
    <property type="evidence" value="ECO:0007669"/>
    <property type="project" value="InterPro"/>
</dbReference>
<evidence type="ECO:0000256" key="4">
    <source>
        <dbReference type="ARBA" id="ARBA00022795"/>
    </source>
</evidence>
<comment type="caution">
    <text evidence="7">The sequence shown here is derived from an EMBL/GenBank/DDBJ whole genome shotgun (WGS) entry which is preliminary data.</text>
</comment>
<protein>
    <recommendedName>
        <fullName evidence="6">Flagellar secretion chaperone FliS</fullName>
    </recommendedName>
</protein>
<dbReference type="AlphaFoldDB" id="A0A4R3MIN4"/>
<keyword evidence="8" id="KW-1185">Reference proteome</keyword>
<accession>A0A4R3MIN4</accession>
<dbReference type="GO" id="GO:0071973">
    <property type="term" value="P:bacterial-type flagellum-dependent cell motility"/>
    <property type="evidence" value="ECO:0007669"/>
    <property type="project" value="TreeGrafter"/>
</dbReference>
<keyword evidence="3 6" id="KW-0963">Cytoplasm</keyword>
<dbReference type="OrthoDB" id="1524959at2"/>
<comment type="subcellular location">
    <subcellularLocation>
        <location evidence="1 6">Cytoplasm</location>
        <location evidence="1 6">Cytosol</location>
    </subcellularLocation>
</comment>
<reference evidence="7 8" key="1">
    <citation type="submission" date="2019-03" db="EMBL/GenBank/DDBJ databases">
        <title>Genomic Encyclopedia of Type Strains, Phase IV (KMG-IV): sequencing the most valuable type-strain genomes for metagenomic binning, comparative biology and taxonomic classification.</title>
        <authorList>
            <person name="Goeker M."/>
        </authorList>
    </citation>
    <scope>NUCLEOTIDE SEQUENCE [LARGE SCALE GENOMIC DNA]</scope>
    <source>
        <strain evidence="7 8">DSM 24629</strain>
    </source>
</reference>
<keyword evidence="7" id="KW-0969">Cilium</keyword>
<dbReference type="EMBL" id="SMAL01000007">
    <property type="protein sequence ID" value="TCT14047.1"/>
    <property type="molecule type" value="Genomic_DNA"/>
</dbReference>
<dbReference type="InterPro" id="IPR003713">
    <property type="entry name" value="FliS"/>
</dbReference>
<evidence type="ECO:0000313" key="7">
    <source>
        <dbReference type="EMBL" id="TCT14047.1"/>
    </source>
</evidence>
<evidence type="ECO:0000256" key="6">
    <source>
        <dbReference type="PIRNR" id="PIRNR039090"/>
    </source>
</evidence>
<name>A0A4R3MIN4_9FIRM</name>
<keyword evidence="7" id="KW-0966">Cell projection</keyword>
<dbReference type="Pfam" id="PF02561">
    <property type="entry name" value="FliS"/>
    <property type="match status" value="1"/>
</dbReference>
<organism evidence="7 8">
    <name type="scientific">Natranaerovirga pectinivora</name>
    <dbReference type="NCBI Taxonomy" id="682400"/>
    <lineage>
        <taxon>Bacteria</taxon>
        <taxon>Bacillati</taxon>
        <taxon>Bacillota</taxon>
        <taxon>Clostridia</taxon>
        <taxon>Lachnospirales</taxon>
        <taxon>Natranaerovirgaceae</taxon>
        <taxon>Natranaerovirga</taxon>
    </lineage>
</organism>
<dbReference type="RefSeq" id="WP_132252987.1">
    <property type="nucleotide sequence ID" value="NZ_SMAL01000007.1"/>
</dbReference>
<dbReference type="PIRSF" id="PIRSF039090">
    <property type="entry name" value="Flis"/>
    <property type="match status" value="1"/>
</dbReference>
<proteinExistence type="inferred from homology"/>
<keyword evidence="7" id="KW-0282">Flagellum</keyword>
<dbReference type="NCBIfam" id="TIGR00208">
    <property type="entry name" value="fliS"/>
    <property type="match status" value="1"/>
</dbReference>
<dbReference type="InterPro" id="IPR036584">
    <property type="entry name" value="FliS_sf"/>
</dbReference>
<evidence type="ECO:0000313" key="8">
    <source>
        <dbReference type="Proteomes" id="UP000294902"/>
    </source>
</evidence>
<comment type="similarity">
    <text evidence="2 6">Belongs to the FliS family.</text>
</comment>
<sequence length="131" mass="14992">MVQSGANAYMNNSVSTASPQELTLMLYNGAIKFANQGLVELDNKNIEKVNNNLMRVQDIISEFRITLNRDVPIAKEMDKLYEYMIWRLTEANMSKDKAMVEEVIEMLRELRDTWKEAMKLAKTGNKPASGE</sequence>
<dbReference type="GO" id="GO:0005829">
    <property type="term" value="C:cytosol"/>
    <property type="evidence" value="ECO:0007669"/>
    <property type="project" value="UniProtKB-SubCell"/>
</dbReference>
<evidence type="ECO:0000256" key="3">
    <source>
        <dbReference type="ARBA" id="ARBA00022490"/>
    </source>
</evidence>
<keyword evidence="4 6" id="KW-1005">Bacterial flagellum biogenesis</keyword>
<dbReference type="CDD" id="cd16098">
    <property type="entry name" value="FliS"/>
    <property type="match status" value="1"/>
</dbReference>
<keyword evidence="5" id="KW-0143">Chaperone</keyword>
<dbReference type="PANTHER" id="PTHR34773">
    <property type="entry name" value="FLAGELLAR SECRETION CHAPERONE FLIS"/>
    <property type="match status" value="1"/>
</dbReference>
<dbReference type="Proteomes" id="UP000294902">
    <property type="component" value="Unassembled WGS sequence"/>
</dbReference>